<keyword evidence="1 2" id="KW-0963">Cytoplasm</keyword>
<dbReference type="Gene3D" id="3.40.50.10680">
    <property type="entry name" value="CofD-like domains"/>
    <property type="match status" value="1"/>
</dbReference>
<accession>A0A1F7HCV3</accession>
<evidence type="ECO:0000256" key="2">
    <source>
        <dbReference type="HAMAP-Rule" id="MF_00973"/>
    </source>
</evidence>
<dbReference type="PANTHER" id="PTHR30135">
    <property type="entry name" value="UNCHARACTERIZED PROTEIN YVCK-RELATED"/>
    <property type="match status" value="1"/>
</dbReference>
<dbReference type="AlphaFoldDB" id="A0A1F7HCV3"/>
<dbReference type="EMBL" id="MFZS01000022">
    <property type="protein sequence ID" value="OGK28885.1"/>
    <property type="molecule type" value="Genomic_DNA"/>
</dbReference>
<dbReference type="Pfam" id="PF01933">
    <property type="entry name" value="CofD"/>
    <property type="match status" value="1"/>
</dbReference>
<evidence type="ECO:0000256" key="1">
    <source>
        <dbReference type="ARBA" id="ARBA00022490"/>
    </source>
</evidence>
<dbReference type="GO" id="GO:0043743">
    <property type="term" value="F:LPPG:FO 2-phospho-L-lactate transferase activity"/>
    <property type="evidence" value="ECO:0007669"/>
    <property type="project" value="InterPro"/>
</dbReference>
<gene>
    <name evidence="3" type="ORF">A3D06_02375</name>
</gene>
<dbReference type="SUPFAM" id="SSF142338">
    <property type="entry name" value="CofD-like"/>
    <property type="match status" value="1"/>
</dbReference>
<dbReference type="NCBIfam" id="TIGR01826">
    <property type="entry name" value="CofD_related"/>
    <property type="match status" value="1"/>
</dbReference>
<evidence type="ECO:0000313" key="4">
    <source>
        <dbReference type="Proteomes" id="UP000177027"/>
    </source>
</evidence>
<dbReference type="PANTHER" id="PTHR30135:SF3">
    <property type="entry name" value="GLUCONEOGENESIS FACTOR-RELATED"/>
    <property type="match status" value="1"/>
</dbReference>
<organism evidence="3 4">
    <name type="scientific">Candidatus Roizmanbacteria bacterium RIFCSPHIGHO2_02_FULL_40_9</name>
    <dbReference type="NCBI Taxonomy" id="1802042"/>
    <lineage>
        <taxon>Bacteria</taxon>
        <taxon>Candidatus Roizmaniibacteriota</taxon>
    </lineage>
</organism>
<comment type="subcellular location">
    <subcellularLocation>
        <location evidence="2">Cytoplasm</location>
    </subcellularLocation>
</comment>
<dbReference type="InterPro" id="IPR038136">
    <property type="entry name" value="CofD-like_dom_sf"/>
</dbReference>
<dbReference type="GO" id="GO:0005737">
    <property type="term" value="C:cytoplasm"/>
    <property type="evidence" value="ECO:0007669"/>
    <property type="project" value="UniProtKB-SubCell"/>
</dbReference>
<dbReference type="InterPro" id="IPR002882">
    <property type="entry name" value="CofD"/>
</dbReference>
<protein>
    <recommendedName>
        <fullName evidence="2">Putative gluconeogenesis factor</fullName>
    </recommendedName>
</protein>
<sequence>MKKIVVIGGGTGTYTVLTGIKDDPYEVSAVVSMMDSGGSTGRLRDQFGVLPPGDVRQCLVALSDAPDLWRKLFLFRFSNGDFEGHNFGNIFLTALEKVTSNYQEVIDQASYILQTKGEVIPVTFDKVHLCATYDDGETLVKEELIDNAIHKKNKIIKAFLEPSAQANQRALKAISEADNIIIGPGDIYTSLIPNLLVTGIKEALVTTQAKIINFVNLMTKAGQSTDYSALDHLKDLEKYIGRPFDHVFINNGQINDDIIMYYEKYNEKIVKDDLPHNDRFIRTDLVADITIEKIKGDRVTRSIIRHDSKKVALAIQKLLHSQ</sequence>
<name>A0A1F7HCV3_9BACT</name>
<dbReference type="GO" id="GO:0008360">
    <property type="term" value="P:regulation of cell shape"/>
    <property type="evidence" value="ECO:0007669"/>
    <property type="project" value="UniProtKB-UniRule"/>
</dbReference>
<comment type="function">
    <text evidence="2">Required for morphogenesis under gluconeogenic growth conditions.</text>
</comment>
<dbReference type="InterPro" id="IPR010119">
    <property type="entry name" value="Gluconeogen_factor"/>
</dbReference>
<reference evidence="3 4" key="1">
    <citation type="journal article" date="2016" name="Nat. Commun.">
        <title>Thousands of microbial genomes shed light on interconnected biogeochemical processes in an aquifer system.</title>
        <authorList>
            <person name="Anantharaman K."/>
            <person name="Brown C.T."/>
            <person name="Hug L.A."/>
            <person name="Sharon I."/>
            <person name="Castelle C.J."/>
            <person name="Probst A.J."/>
            <person name="Thomas B.C."/>
            <person name="Singh A."/>
            <person name="Wilkins M.J."/>
            <person name="Karaoz U."/>
            <person name="Brodie E.L."/>
            <person name="Williams K.H."/>
            <person name="Hubbard S.S."/>
            <person name="Banfield J.F."/>
        </authorList>
    </citation>
    <scope>NUCLEOTIDE SEQUENCE [LARGE SCALE GENOMIC DNA]</scope>
</reference>
<dbReference type="CDD" id="cd07187">
    <property type="entry name" value="YvcK_like"/>
    <property type="match status" value="1"/>
</dbReference>
<proteinExistence type="inferred from homology"/>
<evidence type="ECO:0000313" key="3">
    <source>
        <dbReference type="EMBL" id="OGK28885.1"/>
    </source>
</evidence>
<comment type="similarity">
    <text evidence="2">Belongs to the gluconeogenesis factor family.</text>
</comment>
<comment type="caution">
    <text evidence="3">The sequence shown here is derived from an EMBL/GenBank/DDBJ whole genome shotgun (WGS) entry which is preliminary data.</text>
</comment>
<dbReference type="HAMAP" id="MF_00973">
    <property type="entry name" value="Gluconeogen_factor"/>
    <property type="match status" value="1"/>
</dbReference>
<dbReference type="Proteomes" id="UP000177027">
    <property type="component" value="Unassembled WGS sequence"/>
</dbReference>